<dbReference type="PANTHER" id="PTHR12658:SF0">
    <property type="entry name" value="TUBULIN-SPECIFIC CHAPERONE D"/>
    <property type="match status" value="1"/>
</dbReference>
<evidence type="ECO:0000259" key="3">
    <source>
        <dbReference type="Pfam" id="PF25767"/>
    </source>
</evidence>
<dbReference type="InterPro" id="IPR058033">
    <property type="entry name" value="ARM_TBCD_2nd"/>
</dbReference>
<dbReference type="AlphaFoldDB" id="A0A177TR58"/>
<organism evidence="4 5">
    <name type="scientific">Tilletia indica</name>
    <dbReference type="NCBI Taxonomy" id="43049"/>
    <lineage>
        <taxon>Eukaryota</taxon>
        <taxon>Fungi</taxon>
        <taxon>Dikarya</taxon>
        <taxon>Basidiomycota</taxon>
        <taxon>Ustilaginomycotina</taxon>
        <taxon>Exobasidiomycetes</taxon>
        <taxon>Tilletiales</taxon>
        <taxon>Tilletiaceae</taxon>
        <taxon>Tilletia</taxon>
    </lineage>
</organism>
<sequence>MSAAEAAQLVQRSAAPRSNSAPEDRPGGLADEVGGGVAVAGATVEERELASFEHIDEFRTLLAEFLAAAAVGSQTVQKEGEARSSVGRKGAPAQPPNPYQNPLIVKLLGILSPYQEQPYLLDPYLDELVIAPVQALQRIIRTGTDAAPLSLDSLCAPQLQELAVLIYSYTKIRGDKVITRFFPHEVDDLLPVIVSLELLSPNDTPDPPTISAAVWELRYVLLLWLSLVCMIPFDLRQLDQVAQRGDAASSLSVAERIETLGRRFLGSPGKERDAAAMMVGKLFQRRDLKNEALARFLQWSRQSARAEEASPFLQTGIMQALCEIIKISDPESIERHLPALQDLFNSSDSTSASAGGPESNPVVLQNVLVLRYEAKMACRLGLKLLKPRRTRRTKVAKSLDANLKTSTAGPGEDADQASAIQEACVDEDEDEDIPEQVDQFVSKLLTCLESKDTAVRYSAAKGIARLCERLPPSFVSQLTDAIRSLFAINVIEHADSGEEPDLSNASEHTWQGACMAIAELARRGLLSAEELDETMVWILRALTFDVRRGANSVGSAVRDAACYVLWALARAHTNAEALRSHAQSMATQLLVVATLDREVSIRRAASAAFQECVGRMGNIPHGIDVLRKTDFYAVGVRRNAFVLCAPDVARHDEYRPPLLNHLLTVTISHWDRSMRTLAAESIRALVDINFEAQAEQVTSTLLGSVKRHDAFTVHGSLLALSQLAELCGKHAESVVATNVLRICLDALHRAPLSVLRSTGAAWPLYAACELIRTTSTASLDAGKVHRDPAVELIAVPADTLKKWDEVLDQALARQEEYLHEALATAHGALSRVQDPTSRGWKSLHPTRQQSNALLLGYTDFTNRPALFEETMHFLLALLDSKDRSQSSVIEVRRNAVRSIDQAIRGLGRHLPTTLSQETSEKILATLLACLEDYTIDQRGDVGSWVRIASLTALRHFTEEHVKHIQEPELSTRITKEHFNKVLAGVLKQCVERIDAVREHAGAQLVAIRACSPPLPRMEGADLLAVALPEGEEVKFHDAGWTFPRITNLLEVPAYRVPLLRGIATSVASKSDMAQRIVGTSLLDWANAQPGRFDVLLRELHGLAVANFGSNSTFVPVISTMTLLVEGGAVDDLDSAEGDELTKKLGRLCTQSVDKMKSMSRVQASAALSVNLLRIPTARSRSLDALPLFLLHSFTAVRTAAAEQLYIVLQDIVEDEIPEEAEEILLNTKWAHRVQKVQTAKLQDVLRANLQLEQE</sequence>
<feature type="domain" description="Tubulin-folding cofactor D C-terminal" evidence="2">
    <location>
        <begin position="980"/>
        <end position="1160"/>
    </location>
</feature>
<reference evidence="4" key="1">
    <citation type="submission" date="2016-04" db="EMBL/GenBank/DDBJ databases">
        <authorList>
            <person name="Nguyen H.D."/>
            <person name="Samba Siva P."/>
            <person name="Cullis J."/>
            <person name="Levesque C.A."/>
            <person name="Hambleton S."/>
        </authorList>
    </citation>
    <scope>NUCLEOTIDE SEQUENCE</scope>
    <source>
        <strain evidence="4">DAOMC 236416</strain>
    </source>
</reference>
<dbReference type="GO" id="GO:0007021">
    <property type="term" value="P:tubulin complex assembly"/>
    <property type="evidence" value="ECO:0007669"/>
    <property type="project" value="InterPro"/>
</dbReference>
<dbReference type="InterPro" id="IPR011989">
    <property type="entry name" value="ARM-like"/>
</dbReference>
<gene>
    <name evidence="4" type="ORF">A4X13_0g2217</name>
</gene>
<dbReference type="Proteomes" id="UP000077521">
    <property type="component" value="Unassembled WGS sequence"/>
</dbReference>
<evidence type="ECO:0000256" key="1">
    <source>
        <dbReference type="ARBA" id="ARBA00023186"/>
    </source>
</evidence>
<dbReference type="InterPro" id="IPR022577">
    <property type="entry name" value="TBCD_C"/>
</dbReference>
<feature type="domain" description="Tubulin-folding cofactor D ARM repeats" evidence="3">
    <location>
        <begin position="371"/>
        <end position="623"/>
    </location>
</feature>
<comment type="caution">
    <text evidence="4">The sequence shown here is derived from an EMBL/GenBank/DDBJ whole genome shotgun (WGS) entry which is preliminary data.</text>
</comment>
<keyword evidence="1" id="KW-0143">Chaperone</keyword>
<keyword evidence="5" id="KW-1185">Reference proteome</keyword>
<dbReference type="GO" id="GO:0007023">
    <property type="term" value="P:post-chaperonin tubulin folding pathway"/>
    <property type="evidence" value="ECO:0007669"/>
    <property type="project" value="InterPro"/>
</dbReference>
<dbReference type="EMBL" id="LWDF02000101">
    <property type="protein sequence ID" value="KAE8257667.1"/>
    <property type="molecule type" value="Genomic_DNA"/>
</dbReference>
<protein>
    <submittedName>
        <fullName evidence="4">Uncharacterized protein</fullName>
    </submittedName>
</protein>
<dbReference type="Pfam" id="PF12612">
    <property type="entry name" value="TFCD_C"/>
    <property type="match status" value="1"/>
</dbReference>
<dbReference type="GO" id="GO:0048487">
    <property type="term" value="F:beta-tubulin binding"/>
    <property type="evidence" value="ECO:0007669"/>
    <property type="project" value="InterPro"/>
</dbReference>
<dbReference type="SUPFAM" id="SSF48371">
    <property type="entry name" value="ARM repeat"/>
    <property type="match status" value="1"/>
</dbReference>
<evidence type="ECO:0000259" key="2">
    <source>
        <dbReference type="Pfam" id="PF12612"/>
    </source>
</evidence>
<dbReference type="Gene3D" id="1.25.10.10">
    <property type="entry name" value="Leucine-rich Repeat Variant"/>
    <property type="match status" value="2"/>
</dbReference>
<evidence type="ECO:0000313" key="4">
    <source>
        <dbReference type="EMBL" id="KAE8257667.1"/>
    </source>
</evidence>
<dbReference type="PANTHER" id="PTHR12658">
    <property type="entry name" value="BETA-TUBULIN COFACTOR D"/>
    <property type="match status" value="1"/>
</dbReference>
<dbReference type="GO" id="GO:0005096">
    <property type="term" value="F:GTPase activator activity"/>
    <property type="evidence" value="ECO:0007669"/>
    <property type="project" value="InterPro"/>
</dbReference>
<dbReference type="Pfam" id="PF23579">
    <property type="entry name" value="ARM_TBCD"/>
    <property type="match status" value="1"/>
</dbReference>
<dbReference type="InterPro" id="IPR016024">
    <property type="entry name" value="ARM-type_fold"/>
</dbReference>
<dbReference type="Pfam" id="PF25767">
    <property type="entry name" value="ARM_TBCD_2nd"/>
    <property type="match status" value="1"/>
</dbReference>
<name>A0A177TR58_9BASI</name>
<proteinExistence type="predicted"/>
<reference evidence="4" key="2">
    <citation type="journal article" date="2019" name="IMA Fungus">
        <title>Genome sequencing and comparison of five Tilletia species to identify candidate genes for the detection of regulated species infecting wheat.</title>
        <authorList>
            <person name="Nguyen H.D.T."/>
            <person name="Sultana T."/>
            <person name="Kesanakurti P."/>
            <person name="Hambleton S."/>
        </authorList>
    </citation>
    <scope>NUCLEOTIDE SEQUENCE</scope>
    <source>
        <strain evidence="4">DAOMC 236416</strain>
    </source>
</reference>
<dbReference type="InterPro" id="IPR033162">
    <property type="entry name" value="TBCD"/>
</dbReference>
<evidence type="ECO:0000313" key="5">
    <source>
        <dbReference type="Proteomes" id="UP000077521"/>
    </source>
</evidence>
<dbReference type="GO" id="GO:0000226">
    <property type="term" value="P:microtubule cytoskeleton organization"/>
    <property type="evidence" value="ECO:0007669"/>
    <property type="project" value="TreeGrafter"/>
</dbReference>
<accession>A0A177TR58</accession>